<keyword evidence="11" id="KW-0511">Multifunctional enzyme</keyword>
<dbReference type="Gene3D" id="1.10.3090.10">
    <property type="entry name" value="cca-adding enzyme, domain 2"/>
    <property type="match status" value="1"/>
</dbReference>
<comment type="miscellaneous">
    <text evidence="11">A single active site specifically recognizes both ATP and CTP and is responsible for their addition.</text>
</comment>
<dbReference type="AlphaFoldDB" id="A0A9E9P2D1"/>
<evidence type="ECO:0000313" key="15">
    <source>
        <dbReference type="Proteomes" id="UP001156215"/>
    </source>
</evidence>
<proteinExistence type="inferred from homology"/>
<dbReference type="PIRSF" id="PIRSF000813">
    <property type="entry name" value="CCA_bact"/>
    <property type="match status" value="1"/>
</dbReference>
<feature type="compositionally biased region" description="Polar residues" evidence="12">
    <location>
        <begin position="429"/>
        <end position="441"/>
    </location>
</feature>
<dbReference type="PANTHER" id="PTHR47545:SF1">
    <property type="entry name" value="MULTIFUNCTIONAL CCA PROTEIN"/>
    <property type="match status" value="1"/>
</dbReference>
<keyword evidence="2 11" id="KW-0808">Transferase</keyword>
<feature type="binding site" evidence="11">
    <location>
        <position position="23"/>
    </location>
    <ligand>
        <name>Mg(2+)</name>
        <dbReference type="ChEBI" id="CHEBI:18420"/>
    </ligand>
</feature>
<dbReference type="GO" id="GO:0016791">
    <property type="term" value="F:phosphatase activity"/>
    <property type="evidence" value="ECO:0007669"/>
    <property type="project" value="UniProtKB-UniRule"/>
</dbReference>
<keyword evidence="9 11" id="KW-0460">Magnesium</keyword>
<dbReference type="KEGG" id="ovb:NB640_07290"/>
<keyword evidence="8 11" id="KW-0067">ATP-binding</keyword>
<dbReference type="GO" id="GO:0005524">
    <property type="term" value="F:ATP binding"/>
    <property type="evidence" value="ECO:0007669"/>
    <property type="project" value="UniProtKB-UniRule"/>
</dbReference>
<protein>
    <recommendedName>
        <fullName evidence="11">Multifunctional CCA protein</fullName>
    </recommendedName>
    <domain>
        <recommendedName>
            <fullName evidence="11">CCA-adding enzyme</fullName>
            <ecNumber evidence="11">2.7.7.72</ecNumber>
        </recommendedName>
        <alternativeName>
            <fullName evidence="11">CCA tRNA nucleotidyltransferase</fullName>
        </alternativeName>
        <alternativeName>
            <fullName evidence="11">tRNA CCA-pyrophosphorylase</fullName>
        </alternativeName>
        <alternativeName>
            <fullName evidence="11">tRNA adenylyl-/cytidylyl-transferase</fullName>
        </alternativeName>
        <alternativeName>
            <fullName evidence="11">tRNA nucleotidyltransferase</fullName>
        </alternativeName>
        <alternativeName>
            <fullName evidence="11">tRNA-NT</fullName>
        </alternativeName>
    </domain>
    <domain>
        <recommendedName>
            <fullName evidence="11">2'-nucleotidase</fullName>
            <ecNumber evidence="11">3.1.3.-</ecNumber>
        </recommendedName>
    </domain>
    <domain>
        <recommendedName>
            <fullName evidence="11">2',3'-cyclic phosphodiesterase</fullName>
            <ecNumber evidence="11">3.1.4.-</ecNumber>
        </recommendedName>
    </domain>
    <domain>
        <recommendedName>
            <fullName evidence="11">Phosphatase</fullName>
        </recommendedName>
    </domain>
</protein>
<evidence type="ECO:0000259" key="13">
    <source>
        <dbReference type="PROSITE" id="PS51831"/>
    </source>
</evidence>
<comment type="cofactor">
    <cofactor evidence="11">
        <name>Ni(2+)</name>
        <dbReference type="ChEBI" id="CHEBI:49786"/>
    </cofactor>
    <text evidence="11">Nickel for phosphatase activity.</text>
</comment>
<comment type="subunit">
    <text evidence="11">Monomer. Can also form homodimers and oligomers.</text>
</comment>
<feature type="binding site" evidence="11">
    <location>
        <position position="140"/>
    </location>
    <ligand>
        <name>CTP</name>
        <dbReference type="ChEBI" id="CHEBI:37563"/>
    </ligand>
</feature>
<dbReference type="SUPFAM" id="SSF81301">
    <property type="entry name" value="Nucleotidyltransferase"/>
    <property type="match status" value="1"/>
</dbReference>
<evidence type="ECO:0000256" key="10">
    <source>
        <dbReference type="ARBA" id="ARBA00022884"/>
    </source>
</evidence>
<dbReference type="Pfam" id="PF12627">
    <property type="entry name" value="PolyA_pol_RNAbd"/>
    <property type="match status" value="1"/>
</dbReference>
<evidence type="ECO:0000256" key="3">
    <source>
        <dbReference type="ARBA" id="ARBA00022694"/>
    </source>
</evidence>
<dbReference type="GO" id="GO:0000049">
    <property type="term" value="F:tRNA binding"/>
    <property type="evidence" value="ECO:0007669"/>
    <property type="project" value="UniProtKB-UniRule"/>
</dbReference>
<dbReference type="EC" id="3.1.4.-" evidence="11"/>
<dbReference type="HAMAP" id="MF_01262">
    <property type="entry name" value="CCA_bact_type2"/>
    <property type="match status" value="1"/>
</dbReference>
<feature type="binding site" evidence="11">
    <location>
        <position position="8"/>
    </location>
    <ligand>
        <name>ATP</name>
        <dbReference type="ChEBI" id="CHEBI:30616"/>
    </ligand>
</feature>
<dbReference type="Pfam" id="PF01966">
    <property type="entry name" value="HD"/>
    <property type="match status" value="1"/>
</dbReference>
<dbReference type="HAMAP" id="MF_01261">
    <property type="entry name" value="CCA_bact_type1"/>
    <property type="match status" value="1"/>
</dbReference>
<dbReference type="InterPro" id="IPR012006">
    <property type="entry name" value="CCA_bact"/>
</dbReference>
<comment type="function">
    <text evidence="11">Catalyzes the addition and repair of the essential 3'-terminal CCA sequence in tRNAs without using a nucleic acid template. Adds these three nucleotides in the order of C, C, and A to the tRNA nucleotide-73, using CTP and ATP as substrates and producing inorganic pyrophosphate. tRNA 3'-terminal CCA addition is required both for tRNA processing and repair. Also involved in tRNA surveillance by mediating tandem CCA addition to generate a CCACCA at the 3' terminus of unstable tRNAs. While stable tRNAs receive only 3'-terminal CCA, unstable tRNAs are marked with CCACCA and rapidly degraded.</text>
</comment>
<dbReference type="RefSeq" id="WP_269308083.1">
    <property type="nucleotide sequence ID" value="NZ_CP098242.1"/>
</dbReference>
<dbReference type="Gene3D" id="3.30.460.10">
    <property type="entry name" value="Beta Polymerase, domain 2"/>
    <property type="match status" value="1"/>
</dbReference>
<dbReference type="EC" id="3.1.3.-" evidence="11"/>
<evidence type="ECO:0000256" key="7">
    <source>
        <dbReference type="ARBA" id="ARBA00022800"/>
    </source>
</evidence>
<dbReference type="GO" id="GO:0004810">
    <property type="term" value="F:CCA tRNA nucleotidyltransferase activity"/>
    <property type="evidence" value="ECO:0007669"/>
    <property type="project" value="UniProtKB-UniRule"/>
</dbReference>
<evidence type="ECO:0000256" key="1">
    <source>
        <dbReference type="ARBA" id="ARBA00022596"/>
    </source>
</evidence>
<evidence type="ECO:0000256" key="9">
    <source>
        <dbReference type="ARBA" id="ARBA00022842"/>
    </source>
</evidence>
<keyword evidence="7 11" id="KW-0692">RNA repair</keyword>
<dbReference type="InterPro" id="IPR043519">
    <property type="entry name" value="NT_sf"/>
</dbReference>
<dbReference type="PROSITE" id="PS51831">
    <property type="entry name" value="HD"/>
    <property type="match status" value="1"/>
</dbReference>
<feature type="binding site" evidence="11">
    <location>
        <position position="140"/>
    </location>
    <ligand>
        <name>ATP</name>
        <dbReference type="ChEBI" id="CHEBI:30616"/>
    </ligand>
</feature>
<keyword evidence="10 11" id="KW-0694">RNA-binding</keyword>
<feature type="domain" description="HD" evidence="13">
    <location>
        <begin position="226"/>
        <end position="327"/>
    </location>
</feature>
<keyword evidence="5 11" id="KW-0479">Metal-binding</keyword>
<feature type="binding site" evidence="11">
    <location>
        <position position="91"/>
    </location>
    <ligand>
        <name>ATP</name>
        <dbReference type="ChEBI" id="CHEBI:30616"/>
    </ligand>
</feature>
<dbReference type="PANTHER" id="PTHR47545">
    <property type="entry name" value="MULTIFUNCTIONAL CCA PROTEIN"/>
    <property type="match status" value="1"/>
</dbReference>
<feature type="binding site" evidence="11">
    <location>
        <position position="137"/>
    </location>
    <ligand>
        <name>CTP</name>
        <dbReference type="ChEBI" id="CHEBI:37563"/>
    </ligand>
</feature>
<feature type="binding site" evidence="11">
    <location>
        <position position="137"/>
    </location>
    <ligand>
        <name>ATP</name>
        <dbReference type="ChEBI" id="CHEBI:30616"/>
    </ligand>
</feature>
<comment type="catalytic activity">
    <reaction evidence="11">
        <text>a tRNA with a 3' CCA end + 2 CTP + ATP = a tRNA with a 3' CCACCA end + 3 diphosphate</text>
        <dbReference type="Rhea" id="RHEA:76235"/>
        <dbReference type="Rhea" id="RHEA-COMP:10468"/>
        <dbReference type="Rhea" id="RHEA-COMP:18655"/>
        <dbReference type="ChEBI" id="CHEBI:30616"/>
        <dbReference type="ChEBI" id="CHEBI:33019"/>
        <dbReference type="ChEBI" id="CHEBI:37563"/>
        <dbReference type="ChEBI" id="CHEBI:83071"/>
        <dbReference type="ChEBI" id="CHEBI:195187"/>
    </reaction>
</comment>
<keyword evidence="4 11" id="KW-0548">Nucleotidyltransferase</keyword>
<comment type="similarity">
    <text evidence="11">Belongs to the tRNA nucleotidyltransferase/poly(A) polymerase family. Bacterial CCA-adding enzyme type 1 subfamily.</text>
</comment>
<dbReference type="Proteomes" id="UP001156215">
    <property type="component" value="Chromosome"/>
</dbReference>
<keyword evidence="3 11" id="KW-0819">tRNA processing</keyword>
<comment type="domain">
    <text evidence="11">Comprises two domains: an N-terminal domain containing the nucleotidyltransferase activity and a C-terminal HD domain associated with both phosphodiesterase and phosphatase activities.</text>
</comment>
<gene>
    <name evidence="11" type="primary">cca</name>
    <name evidence="14" type="ORF">NB640_07290</name>
</gene>
<comment type="cofactor">
    <cofactor evidence="11">
        <name>Mg(2+)</name>
        <dbReference type="ChEBI" id="CHEBI:18420"/>
    </cofactor>
    <text evidence="11">Magnesium is required for nucleotidyltransferase activity.</text>
</comment>
<feature type="binding site" evidence="11">
    <location>
        <position position="21"/>
    </location>
    <ligand>
        <name>Mg(2+)</name>
        <dbReference type="ChEBI" id="CHEBI:18420"/>
    </ligand>
</feature>
<dbReference type="NCBIfam" id="NF008137">
    <property type="entry name" value="PRK10885.1"/>
    <property type="match status" value="1"/>
</dbReference>
<evidence type="ECO:0000256" key="6">
    <source>
        <dbReference type="ARBA" id="ARBA00022741"/>
    </source>
</evidence>
<dbReference type="GO" id="GO:0001680">
    <property type="term" value="P:tRNA 3'-terminal CCA addition"/>
    <property type="evidence" value="ECO:0007669"/>
    <property type="project" value="UniProtKB-UniRule"/>
</dbReference>
<keyword evidence="15" id="KW-1185">Reference proteome</keyword>
<evidence type="ECO:0000256" key="11">
    <source>
        <dbReference type="HAMAP-Rule" id="MF_01261"/>
    </source>
</evidence>
<organism evidence="14 15">
    <name type="scientific">Oxalobacter vibrioformis</name>
    <dbReference type="NCBI Taxonomy" id="933080"/>
    <lineage>
        <taxon>Bacteria</taxon>
        <taxon>Pseudomonadati</taxon>
        <taxon>Pseudomonadota</taxon>
        <taxon>Betaproteobacteria</taxon>
        <taxon>Burkholderiales</taxon>
        <taxon>Oxalobacteraceae</taxon>
        <taxon>Oxalobacter</taxon>
    </lineage>
</organism>
<evidence type="ECO:0000256" key="2">
    <source>
        <dbReference type="ARBA" id="ARBA00022679"/>
    </source>
</evidence>
<dbReference type="InterPro" id="IPR002646">
    <property type="entry name" value="PolA_pol_head_dom"/>
</dbReference>
<sequence length="441" mass="50177">MKIYTVGGAVRDMILGLPVRDRDYIVVGTTIDVMLLLGFQPVGKDFPVFLHPQTKEEYALARTERKTGPGYKGFVFHAEPDVTLEEDLARRDLTMNAMALSKDGELIDPFGGQEDLKNRVFRHVSPAFAEDPVRILRLARFAARFPDFTIAPETMDLMKKMVESGEVDALVPERIWQELSQGLMEKQPSRMFMVMRECGALKRILPELNALWGVPQPEQWHPEIDTGVHTMLALDYSAKQGYPLQVRFAVLLHDLGKGTTPSHQWPHHRAHEERGVPLAEAVCRRLRVSNMYRDIAIMTTREHGNIRRSRELRSRTLVMLLERCDAFRRPERFMNVIDATECDLRGRKSETVSKENIEFPQREFWQRVLDAARSVDAAAIAQSMEGEMDEIPRMLHRARVDAVSDMVIATYITPGASDEAQKDEALAQQEPQPSVSATQSN</sequence>
<dbReference type="GO" id="GO:0042245">
    <property type="term" value="P:RNA repair"/>
    <property type="evidence" value="ECO:0007669"/>
    <property type="project" value="UniProtKB-KW"/>
</dbReference>
<dbReference type="InterPro" id="IPR003607">
    <property type="entry name" value="HD/PDEase_dom"/>
</dbReference>
<feature type="binding site" evidence="11">
    <location>
        <position position="8"/>
    </location>
    <ligand>
        <name>CTP</name>
        <dbReference type="ChEBI" id="CHEBI:37563"/>
    </ligand>
</feature>
<dbReference type="SUPFAM" id="SSF81891">
    <property type="entry name" value="Poly A polymerase C-terminal region-like"/>
    <property type="match status" value="1"/>
</dbReference>
<comment type="catalytic activity">
    <reaction evidence="11">
        <text>a tRNA precursor + 2 CTP + ATP = a tRNA with a 3' CCA end + 3 diphosphate</text>
        <dbReference type="Rhea" id="RHEA:14433"/>
        <dbReference type="Rhea" id="RHEA-COMP:10465"/>
        <dbReference type="Rhea" id="RHEA-COMP:10468"/>
        <dbReference type="ChEBI" id="CHEBI:30616"/>
        <dbReference type="ChEBI" id="CHEBI:33019"/>
        <dbReference type="ChEBI" id="CHEBI:37563"/>
        <dbReference type="ChEBI" id="CHEBI:74896"/>
        <dbReference type="ChEBI" id="CHEBI:83071"/>
        <dbReference type="EC" id="2.7.7.72"/>
    </reaction>
</comment>
<evidence type="ECO:0000256" key="8">
    <source>
        <dbReference type="ARBA" id="ARBA00022840"/>
    </source>
</evidence>
<dbReference type="InterPro" id="IPR032828">
    <property type="entry name" value="PolyA_RNA-bd"/>
</dbReference>
<dbReference type="InterPro" id="IPR050124">
    <property type="entry name" value="tRNA_CCA-adding_enzyme"/>
</dbReference>
<dbReference type="Pfam" id="PF01743">
    <property type="entry name" value="PolyA_pol"/>
    <property type="match status" value="1"/>
</dbReference>
<evidence type="ECO:0000256" key="5">
    <source>
        <dbReference type="ARBA" id="ARBA00022723"/>
    </source>
</evidence>
<dbReference type="GO" id="GO:0000287">
    <property type="term" value="F:magnesium ion binding"/>
    <property type="evidence" value="ECO:0007669"/>
    <property type="project" value="UniProtKB-UniRule"/>
</dbReference>
<dbReference type="EC" id="2.7.7.72" evidence="11"/>
<feature type="region of interest" description="Disordered" evidence="12">
    <location>
        <begin position="414"/>
        <end position="441"/>
    </location>
</feature>
<feature type="binding site" evidence="11">
    <location>
        <position position="11"/>
    </location>
    <ligand>
        <name>ATP</name>
        <dbReference type="ChEBI" id="CHEBI:30616"/>
    </ligand>
</feature>
<dbReference type="CDD" id="cd00077">
    <property type="entry name" value="HDc"/>
    <property type="match status" value="1"/>
</dbReference>
<keyword evidence="6 11" id="KW-0547">Nucleotide-binding</keyword>
<feature type="binding site" evidence="11">
    <location>
        <position position="11"/>
    </location>
    <ligand>
        <name>CTP</name>
        <dbReference type="ChEBI" id="CHEBI:37563"/>
    </ligand>
</feature>
<keyword evidence="1 11" id="KW-0533">Nickel</keyword>
<dbReference type="GO" id="GO:0004112">
    <property type="term" value="F:cyclic-nucleotide phosphodiesterase activity"/>
    <property type="evidence" value="ECO:0007669"/>
    <property type="project" value="UniProtKB-UniRule"/>
</dbReference>
<evidence type="ECO:0000256" key="4">
    <source>
        <dbReference type="ARBA" id="ARBA00022695"/>
    </source>
</evidence>
<keyword evidence="11 14" id="KW-0378">Hydrolase</keyword>
<dbReference type="EMBL" id="CP098242">
    <property type="protein sequence ID" value="WAW09090.1"/>
    <property type="molecule type" value="Genomic_DNA"/>
</dbReference>
<dbReference type="CDD" id="cd05398">
    <property type="entry name" value="NT_ClassII-CCAase"/>
    <property type="match status" value="1"/>
</dbReference>
<reference evidence="14" key="1">
    <citation type="journal article" date="2022" name="Front. Microbiol.">
        <title>New perspectives on an old grouping: The genomic and phenotypic variability of Oxalobacter formigenes and the implications for calcium oxalate stone prevention.</title>
        <authorList>
            <person name="Chmiel J.A."/>
            <person name="Carr C."/>
            <person name="Stuivenberg G.A."/>
            <person name="Venema R."/>
            <person name="Chanyi R.M."/>
            <person name="Al K.F."/>
            <person name="Giguere D."/>
            <person name="Say H."/>
            <person name="Akouris P.P."/>
            <person name="Dominguez Romero S.A."/>
            <person name="Kwong A."/>
            <person name="Tai V."/>
            <person name="Koval S.F."/>
            <person name="Razvi H."/>
            <person name="Bjazevic J."/>
            <person name="Burton J.P."/>
        </authorList>
    </citation>
    <scope>NUCLEOTIDE SEQUENCE</scope>
    <source>
        <strain evidence="14">WoOx3</strain>
    </source>
</reference>
<name>A0A9E9P2D1_9BURK</name>
<feature type="binding site" evidence="11">
    <location>
        <position position="91"/>
    </location>
    <ligand>
        <name>CTP</name>
        <dbReference type="ChEBI" id="CHEBI:37563"/>
    </ligand>
</feature>
<dbReference type="InterPro" id="IPR006674">
    <property type="entry name" value="HD_domain"/>
</dbReference>
<evidence type="ECO:0000256" key="12">
    <source>
        <dbReference type="SAM" id="MobiDB-lite"/>
    </source>
</evidence>
<evidence type="ECO:0000313" key="14">
    <source>
        <dbReference type="EMBL" id="WAW09090.1"/>
    </source>
</evidence>
<accession>A0A9E9P2D1</accession>